<dbReference type="Proteomes" id="UP001151582">
    <property type="component" value="Unassembled WGS sequence"/>
</dbReference>
<dbReference type="EMBL" id="JANBQB010000133">
    <property type="protein sequence ID" value="KAJ1981233.1"/>
    <property type="molecule type" value="Genomic_DNA"/>
</dbReference>
<evidence type="ECO:0000313" key="6">
    <source>
        <dbReference type="EMBL" id="KAJ1981233.1"/>
    </source>
</evidence>
<comment type="caution">
    <text evidence="6">The sequence shown here is derived from an EMBL/GenBank/DDBJ whole genome shotgun (WGS) entry which is preliminary data.</text>
</comment>
<sequence length="128" mass="14830">MSSSIPTGATPDVVKLEQAKQEQEVLKNELASLKAGRDVYQQQGPGRVFIRSSKADVVAKNQSRIEELRKHVDESKTTAAHKSLIIKKKLGKKLRQNRPLPQWFRFKSDTTIRYNAKRRNWRRTKLNF</sequence>
<keyword evidence="7" id="KW-1185">Reference proteome</keyword>
<dbReference type="AlphaFoldDB" id="A0A9W8B339"/>
<evidence type="ECO:0000313" key="7">
    <source>
        <dbReference type="Proteomes" id="UP001151582"/>
    </source>
</evidence>
<evidence type="ECO:0000256" key="4">
    <source>
        <dbReference type="ARBA" id="ARBA00035234"/>
    </source>
</evidence>
<dbReference type="InterPro" id="IPR020083">
    <property type="entry name" value="Ribosomal_eL39_CS"/>
</dbReference>
<dbReference type="OrthoDB" id="6332053at2759"/>
<dbReference type="InterPro" id="IPR023626">
    <property type="entry name" value="Ribosomal_eL39_dom_sf"/>
</dbReference>
<organism evidence="6 7">
    <name type="scientific">Dimargaris verticillata</name>
    <dbReference type="NCBI Taxonomy" id="2761393"/>
    <lineage>
        <taxon>Eukaryota</taxon>
        <taxon>Fungi</taxon>
        <taxon>Fungi incertae sedis</taxon>
        <taxon>Zoopagomycota</taxon>
        <taxon>Kickxellomycotina</taxon>
        <taxon>Dimargaritomycetes</taxon>
        <taxon>Dimargaritales</taxon>
        <taxon>Dimargaritaceae</taxon>
        <taxon>Dimargaris</taxon>
    </lineage>
</organism>
<dbReference type="GO" id="GO:0003735">
    <property type="term" value="F:structural constituent of ribosome"/>
    <property type="evidence" value="ECO:0007669"/>
    <property type="project" value="InterPro"/>
</dbReference>
<dbReference type="PANTHER" id="PTHR19970:SF0">
    <property type="entry name" value="LARGE RIBOSOMAL SUBUNIT PROTEIN EL39"/>
    <property type="match status" value="1"/>
</dbReference>
<name>A0A9W8B339_9FUNG</name>
<dbReference type="SUPFAM" id="SSF48662">
    <property type="entry name" value="Ribosomal protein L39e"/>
    <property type="match status" value="1"/>
</dbReference>
<evidence type="ECO:0000256" key="2">
    <source>
        <dbReference type="ARBA" id="ARBA00022980"/>
    </source>
</evidence>
<dbReference type="PANTHER" id="PTHR19970">
    <property type="entry name" value="RIBOSOMAL PROTEIN L39E"/>
    <property type="match status" value="1"/>
</dbReference>
<dbReference type="Pfam" id="PF00832">
    <property type="entry name" value="Ribosomal_L39"/>
    <property type="match status" value="1"/>
</dbReference>
<evidence type="ECO:0000256" key="3">
    <source>
        <dbReference type="ARBA" id="ARBA00023274"/>
    </source>
</evidence>
<protein>
    <recommendedName>
        <fullName evidence="4">Large ribosomal subunit protein eL39</fullName>
    </recommendedName>
    <alternativeName>
        <fullName evidence="5">60S ribosomal protein L39</fullName>
    </alternativeName>
</protein>
<dbReference type="FunFam" id="1.10.1620.10:FF:000001">
    <property type="entry name" value="60S ribosomal protein-like L39"/>
    <property type="match status" value="1"/>
</dbReference>
<keyword evidence="3" id="KW-0687">Ribonucleoprotein</keyword>
<comment type="similarity">
    <text evidence="1">Belongs to the eukaryotic ribosomal protein eL39 family.</text>
</comment>
<keyword evidence="2 6" id="KW-0689">Ribosomal protein</keyword>
<evidence type="ECO:0000256" key="5">
    <source>
        <dbReference type="ARBA" id="ARBA00035339"/>
    </source>
</evidence>
<reference evidence="6" key="1">
    <citation type="submission" date="2022-07" db="EMBL/GenBank/DDBJ databases">
        <title>Phylogenomic reconstructions and comparative analyses of Kickxellomycotina fungi.</title>
        <authorList>
            <person name="Reynolds N.K."/>
            <person name="Stajich J.E."/>
            <person name="Barry K."/>
            <person name="Grigoriev I.V."/>
            <person name="Crous P."/>
            <person name="Smith M.E."/>
        </authorList>
    </citation>
    <scope>NUCLEOTIDE SEQUENCE</scope>
    <source>
        <strain evidence="6">RSA 567</strain>
    </source>
</reference>
<accession>A0A9W8B339</accession>
<dbReference type="GO" id="GO:0006412">
    <property type="term" value="P:translation"/>
    <property type="evidence" value="ECO:0007669"/>
    <property type="project" value="InterPro"/>
</dbReference>
<dbReference type="SUPFAM" id="SSF46579">
    <property type="entry name" value="Prefoldin"/>
    <property type="match status" value="1"/>
</dbReference>
<evidence type="ECO:0000256" key="1">
    <source>
        <dbReference type="ARBA" id="ARBA00009339"/>
    </source>
</evidence>
<dbReference type="Pfam" id="PF21975">
    <property type="entry name" value="ASNSD1-SEP"/>
    <property type="match status" value="1"/>
</dbReference>
<proteinExistence type="inferred from homology"/>
<dbReference type="GO" id="GO:0022625">
    <property type="term" value="C:cytosolic large ribosomal subunit"/>
    <property type="evidence" value="ECO:0007669"/>
    <property type="project" value="TreeGrafter"/>
</dbReference>
<dbReference type="Gene3D" id="1.10.1620.10">
    <property type="entry name" value="Ribosomal protein L39e"/>
    <property type="match status" value="1"/>
</dbReference>
<dbReference type="PROSITE" id="PS00051">
    <property type="entry name" value="RIBOSOMAL_L39E"/>
    <property type="match status" value="1"/>
</dbReference>
<dbReference type="InterPro" id="IPR000077">
    <property type="entry name" value="Ribosomal_eL39"/>
</dbReference>
<dbReference type="InterPro" id="IPR054148">
    <property type="entry name" value="ASNSD1-SEP"/>
</dbReference>
<gene>
    <name evidence="6" type="primary">RPL39</name>
    <name evidence="6" type="ORF">H4R34_002156</name>
</gene>